<dbReference type="InterPro" id="IPR036663">
    <property type="entry name" value="Fumarylacetoacetase_C_sf"/>
</dbReference>
<feature type="domain" description="Fumarylacetoacetase-like C-terminal" evidence="5">
    <location>
        <begin position="94"/>
        <end position="306"/>
    </location>
</feature>
<dbReference type="Proteomes" id="UP000076825">
    <property type="component" value="Chromosome 1"/>
</dbReference>
<gene>
    <name evidence="6" type="ORF">SAMEA3906487_01660</name>
</gene>
<dbReference type="GO" id="GO:0019752">
    <property type="term" value="P:carboxylic acid metabolic process"/>
    <property type="evidence" value="ECO:0007669"/>
    <property type="project" value="UniProtKB-ARBA"/>
</dbReference>
<dbReference type="InterPro" id="IPR011234">
    <property type="entry name" value="Fumarylacetoacetase-like_C"/>
</dbReference>
<evidence type="ECO:0000256" key="3">
    <source>
        <dbReference type="ARBA" id="ARBA00022723"/>
    </source>
</evidence>
<reference evidence="6 7" key="1">
    <citation type="submission" date="2016-04" db="EMBL/GenBank/DDBJ databases">
        <authorList>
            <consortium name="Pathogen Informatics"/>
        </authorList>
    </citation>
    <scope>NUCLEOTIDE SEQUENCE [LARGE SCALE GENOMIC DNA]</scope>
    <source>
        <strain evidence="6 7">H044680328</strain>
    </source>
</reference>
<evidence type="ECO:0000256" key="4">
    <source>
        <dbReference type="ARBA" id="ARBA00022801"/>
    </source>
</evidence>
<dbReference type="AlphaFoldDB" id="A0A157SF86"/>
<dbReference type="GO" id="GO:0018773">
    <property type="term" value="F:acetylpyruvate hydrolase activity"/>
    <property type="evidence" value="ECO:0007669"/>
    <property type="project" value="TreeGrafter"/>
</dbReference>
<proteinExistence type="inferred from homology"/>
<evidence type="ECO:0000313" key="7">
    <source>
        <dbReference type="Proteomes" id="UP000076825"/>
    </source>
</evidence>
<evidence type="ECO:0000256" key="2">
    <source>
        <dbReference type="ARBA" id="ARBA00010211"/>
    </source>
</evidence>
<keyword evidence="7" id="KW-1185">Reference proteome</keyword>
<dbReference type="EMBL" id="LT546645">
    <property type="protein sequence ID" value="SAI69132.1"/>
    <property type="molecule type" value="Genomic_DNA"/>
</dbReference>
<keyword evidence="4 6" id="KW-0378">Hydrolase</keyword>
<name>A0A157SF86_9BORD</name>
<evidence type="ECO:0000313" key="6">
    <source>
        <dbReference type="EMBL" id="SAI69132.1"/>
    </source>
</evidence>
<evidence type="ECO:0000256" key="1">
    <source>
        <dbReference type="ARBA" id="ARBA00001946"/>
    </source>
</evidence>
<comment type="cofactor">
    <cofactor evidence="1">
        <name>Mg(2+)</name>
        <dbReference type="ChEBI" id="CHEBI:18420"/>
    </cofactor>
</comment>
<evidence type="ECO:0000259" key="5">
    <source>
        <dbReference type="Pfam" id="PF01557"/>
    </source>
</evidence>
<dbReference type="PANTHER" id="PTHR11820">
    <property type="entry name" value="ACYLPYRUVASE"/>
    <property type="match status" value="1"/>
</dbReference>
<dbReference type="SUPFAM" id="SSF56529">
    <property type="entry name" value="FAH"/>
    <property type="match status" value="1"/>
</dbReference>
<dbReference type="STRING" id="123899.SAMEA3906487_01660"/>
<organism evidence="6 7">
    <name type="scientific">Bordetella trematum</name>
    <dbReference type="NCBI Taxonomy" id="123899"/>
    <lineage>
        <taxon>Bacteria</taxon>
        <taxon>Pseudomonadati</taxon>
        <taxon>Pseudomonadota</taxon>
        <taxon>Betaproteobacteria</taxon>
        <taxon>Burkholderiales</taxon>
        <taxon>Alcaligenaceae</taxon>
        <taxon>Bordetella</taxon>
    </lineage>
</organism>
<comment type="similarity">
    <text evidence="2">Belongs to the FAH family.</text>
</comment>
<sequence>MKLLTFAHDNSTRLGALLDDGKVIDLTQAWSQHPHALSQSPAPRQAGDIIDLGDAAIAALDSLLEQAQASGHPQAVEAAGLTILAPIPRPRKNIFCVGRNYRAHIVEGNLARGQPADQMPKAMEIFSKPPTAVSGHNARVSRHGQISKLLDYEIELGIVIGKAGRDIRPEDALDHVFGYTIVNDITARDLQALHGQWFKGKSLDGTCPIGPVITLARAIPAPNALSLELEVNGEKRQSANTSDMLFDIPAIIAILSQGMTLEPGDIIATGTPSGVGLSFKPPRSLEAGDTIKARIESIGELVTHIV</sequence>
<dbReference type="GeneID" id="56591055"/>
<dbReference type="OrthoDB" id="8582489at2"/>
<dbReference type="GO" id="GO:0016853">
    <property type="term" value="F:isomerase activity"/>
    <property type="evidence" value="ECO:0007669"/>
    <property type="project" value="UniProtKB-ARBA"/>
</dbReference>
<dbReference type="Gene3D" id="3.90.850.10">
    <property type="entry name" value="Fumarylacetoacetase-like, C-terminal domain"/>
    <property type="match status" value="1"/>
</dbReference>
<dbReference type="KEGG" id="btrm:SAMEA390648701660"/>
<dbReference type="PATRIC" id="fig|123899.6.peg.1644"/>
<dbReference type="PANTHER" id="PTHR11820:SF7">
    <property type="entry name" value="ACYLPYRUVASE FAHD1, MITOCHONDRIAL"/>
    <property type="match status" value="1"/>
</dbReference>
<dbReference type="Pfam" id="PF01557">
    <property type="entry name" value="FAA_hydrolase"/>
    <property type="match status" value="1"/>
</dbReference>
<dbReference type="eggNOG" id="COG0179">
    <property type="taxonomic scope" value="Bacteria"/>
</dbReference>
<protein>
    <submittedName>
        <fullName evidence="6">Hydrolase</fullName>
    </submittedName>
</protein>
<accession>A0A157SF86</accession>
<dbReference type="FunFam" id="3.90.850.10:FF:000002">
    <property type="entry name" value="2-hydroxyhepta-2,4-diene-1,7-dioate isomerase"/>
    <property type="match status" value="1"/>
</dbReference>
<keyword evidence="3" id="KW-0479">Metal-binding</keyword>
<dbReference type="RefSeq" id="WP_063491776.1">
    <property type="nucleotide sequence ID" value="NZ_CP016340.1"/>
</dbReference>
<dbReference type="GO" id="GO:0046872">
    <property type="term" value="F:metal ion binding"/>
    <property type="evidence" value="ECO:0007669"/>
    <property type="project" value="UniProtKB-KW"/>
</dbReference>